<evidence type="ECO:0000313" key="1">
    <source>
        <dbReference type="EMBL" id="PZM16491.1"/>
    </source>
</evidence>
<dbReference type="RefSeq" id="WP_111158757.1">
    <property type="nucleotide sequence ID" value="NZ_PCDP01000002.1"/>
</dbReference>
<protein>
    <submittedName>
        <fullName evidence="1">Uncharacterized protein</fullName>
    </submittedName>
</protein>
<reference evidence="1 2" key="1">
    <citation type="journal article" date="2018" name="Sci. Rep.">
        <title>Rhizobium tumorigenes sp. nov., a novel plant tumorigenic bacterium isolated from cane gall tumors on thornless blackberry.</title>
        <authorList>
            <person name="Kuzmanovi N."/>
            <person name="Smalla K."/>
            <person name="Gronow S."/>
            <person name="PuBawska J."/>
        </authorList>
    </citation>
    <scope>NUCLEOTIDE SEQUENCE [LARGE SCALE GENOMIC DNA]</scope>
    <source>
        <strain evidence="1 2">CCBAU 85046</strain>
    </source>
</reference>
<proteinExistence type="predicted"/>
<dbReference type="OrthoDB" id="5289737at2"/>
<comment type="caution">
    <text evidence="1">The sequence shown here is derived from an EMBL/GenBank/DDBJ whole genome shotgun (WGS) entry which is preliminary data.</text>
</comment>
<sequence length="106" mass="12034">MIGVDLAKTVFQIHGASMTGELKFGKKLSRAPRARHVEVGEHDPDLRIGVQNGDRLVRVCSFMDDQSLVLQKNRDVHADKNFVPTTSTVMLSLALKRRRRRHVMIE</sequence>
<accession>A0A2W4CYK2</accession>
<gene>
    <name evidence="1" type="ORF">CPY51_04040</name>
</gene>
<dbReference type="AlphaFoldDB" id="A0A2W4CYK2"/>
<dbReference type="Proteomes" id="UP000248925">
    <property type="component" value="Unassembled WGS sequence"/>
</dbReference>
<evidence type="ECO:0000313" key="2">
    <source>
        <dbReference type="Proteomes" id="UP000248925"/>
    </source>
</evidence>
<name>A0A2W4CYK2_9HYPH</name>
<keyword evidence="2" id="KW-1185">Reference proteome</keyword>
<organism evidence="1 2">
    <name type="scientific">Rhizobium tubonense</name>
    <dbReference type="NCBI Taxonomy" id="484088"/>
    <lineage>
        <taxon>Bacteria</taxon>
        <taxon>Pseudomonadati</taxon>
        <taxon>Pseudomonadota</taxon>
        <taxon>Alphaproteobacteria</taxon>
        <taxon>Hyphomicrobiales</taxon>
        <taxon>Rhizobiaceae</taxon>
        <taxon>Rhizobium/Agrobacterium group</taxon>
        <taxon>Rhizobium</taxon>
    </lineage>
</organism>
<dbReference type="EMBL" id="PCDP01000002">
    <property type="protein sequence ID" value="PZM16491.1"/>
    <property type="molecule type" value="Genomic_DNA"/>
</dbReference>